<keyword evidence="2" id="KW-1185">Reference proteome</keyword>
<dbReference type="InterPro" id="IPR001174">
    <property type="entry name" value="HddA/FKP"/>
</dbReference>
<dbReference type="GO" id="GO:0016301">
    <property type="term" value="F:kinase activity"/>
    <property type="evidence" value="ECO:0007669"/>
    <property type="project" value="InterPro"/>
</dbReference>
<name>A0A7C9ISX2_9RHOB</name>
<comment type="caution">
    <text evidence="1">The sequence shown here is derived from an EMBL/GenBank/DDBJ whole genome shotgun (WGS) entry which is preliminary data.</text>
</comment>
<proteinExistence type="predicted"/>
<accession>A0A7C9ISX2</accession>
<gene>
    <name evidence="1" type="ORF">GQ651_14455</name>
</gene>
<reference evidence="1 2" key="2">
    <citation type="submission" date="2020-03" db="EMBL/GenBank/DDBJ databases">
        <title>Kangsaoukella pontilimi gen. nov., sp. nov., a new member of the family Rhodobacteraceae isolated from a tidal mudflat.</title>
        <authorList>
            <person name="Kim I.S."/>
        </authorList>
    </citation>
    <scope>NUCLEOTIDE SEQUENCE [LARGE SCALE GENOMIC DNA]</scope>
    <source>
        <strain evidence="1 2">GH1-50</strain>
    </source>
</reference>
<organism evidence="1 2">
    <name type="scientific">Kangsaoukella pontilimi</name>
    <dbReference type="NCBI Taxonomy" id="2691042"/>
    <lineage>
        <taxon>Bacteria</taxon>
        <taxon>Pseudomonadati</taxon>
        <taxon>Pseudomonadota</taxon>
        <taxon>Alphaproteobacteria</taxon>
        <taxon>Rhodobacterales</taxon>
        <taxon>Paracoccaceae</taxon>
        <taxon>Kangsaoukella</taxon>
    </lineage>
</organism>
<dbReference type="Proteomes" id="UP000480350">
    <property type="component" value="Unassembled WGS sequence"/>
</dbReference>
<evidence type="ECO:0000313" key="2">
    <source>
        <dbReference type="Proteomes" id="UP000480350"/>
    </source>
</evidence>
<dbReference type="GO" id="GO:0005524">
    <property type="term" value="F:ATP binding"/>
    <property type="evidence" value="ECO:0007669"/>
    <property type="project" value="InterPro"/>
</dbReference>
<protein>
    <submittedName>
        <fullName evidence="1">Uncharacterized protein</fullName>
    </submittedName>
</protein>
<dbReference type="EMBL" id="WUPT01000002">
    <property type="protein sequence ID" value="MXQ09046.1"/>
    <property type="molecule type" value="Genomic_DNA"/>
</dbReference>
<dbReference type="PRINTS" id="PR00960">
    <property type="entry name" value="LMBPPROTEIN"/>
</dbReference>
<reference evidence="1 2" key="1">
    <citation type="submission" date="2019-12" db="EMBL/GenBank/DDBJ databases">
        <authorList>
            <person name="Lee S.D."/>
        </authorList>
    </citation>
    <scope>NUCLEOTIDE SEQUENCE [LARGE SCALE GENOMIC DNA]</scope>
    <source>
        <strain evidence="1 2">GH1-50</strain>
    </source>
</reference>
<dbReference type="AlphaFoldDB" id="A0A7C9ISX2"/>
<sequence length="218" mass="21827">MDDPGGVLTEARARAILEKLGLPEGRFRLSAEMPPGGGAGASTAALVALARAAGDTGDGLARACLGVEGASDPLMLKAPDRVLWAPRRAEVIAPVAPPPPAVIVGGFWGAPSRTQAQDIDFPDIADLVADWARARSLADVAAIASASAVRTTAHRGPEGDPTPDLARALGAFGHLRAHTGSARGLIFAPGHVPEGVEAALAEAGVTGVLTFATGGGCV</sequence>
<evidence type="ECO:0000313" key="1">
    <source>
        <dbReference type="EMBL" id="MXQ09046.1"/>
    </source>
</evidence>